<proteinExistence type="predicted"/>
<organism evidence="1 2">
    <name type="scientific">Streptomyces graminearus</name>
    <dbReference type="NCBI Taxonomy" id="284030"/>
    <lineage>
        <taxon>Bacteria</taxon>
        <taxon>Bacillati</taxon>
        <taxon>Actinomycetota</taxon>
        <taxon>Actinomycetes</taxon>
        <taxon>Kitasatosporales</taxon>
        <taxon>Streptomycetaceae</taxon>
        <taxon>Streptomyces</taxon>
    </lineage>
</organism>
<evidence type="ECO:0000313" key="2">
    <source>
        <dbReference type="Proteomes" id="UP001501721"/>
    </source>
</evidence>
<keyword evidence="2" id="KW-1185">Reference proteome</keyword>
<dbReference type="Proteomes" id="UP001501721">
    <property type="component" value="Unassembled WGS sequence"/>
</dbReference>
<gene>
    <name evidence="1" type="ORF">GCM10010422_32050</name>
</gene>
<evidence type="ECO:0000313" key="1">
    <source>
        <dbReference type="EMBL" id="GAA2484369.1"/>
    </source>
</evidence>
<accession>A0ABN3LHG9</accession>
<name>A0ABN3LHG9_9ACTN</name>
<evidence type="ECO:0008006" key="3">
    <source>
        <dbReference type="Google" id="ProtNLM"/>
    </source>
</evidence>
<reference evidence="1 2" key="1">
    <citation type="journal article" date="2019" name="Int. J. Syst. Evol. Microbiol.">
        <title>The Global Catalogue of Microorganisms (GCM) 10K type strain sequencing project: providing services to taxonomists for standard genome sequencing and annotation.</title>
        <authorList>
            <consortium name="The Broad Institute Genomics Platform"/>
            <consortium name="The Broad Institute Genome Sequencing Center for Infectious Disease"/>
            <person name="Wu L."/>
            <person name="Ma J."/>
        </authorList>
    </citation>
    <scope>NUCLEOTIDE SEQUENCE [LARGE SCALE GENOMIC DNA]</scope>
    <source>
        <strain evidence="1 2">JCM 6923</strain>
    </source>
</reference>
<protein>
    <recommendedName>
        <fullName evidence="3">Secreted protein</fullName>
    </recommendedName>
</protein>
<dbReference type="EMBL" id="BAAATL010000013">
    <property type="protein sequence ID" value="GAA2484369.1"/>
    <property type="molecule type" value="Genomic_DNA"/>
</dbReference>
<sequence>MTIIKGGTLNFRKVISVVAGMGITAGTALVLTATPAAASSTCTTWKSKDGGTAYGKCTGGDTRFSVHRVWAVCMGPDGKPFNLEGNWVNTRKGQTSKAVCSPNPARTSIYVHSMKIETDEPV</sequence>
<comment type="caution">
    <text evidence="1">The sequence shown here is derived from an EMBL/GenBank/DDBJ whole genome shotgun (WGS) entry which is preliminary data.</text>
</comment>